<name>A0A9W5U1A0_9BACI</name>
<organism evidence="1 2">
    <name type="scientific">Lentibacillus populi</name>
    <dbReference type="NCBI Taxonomy" id="1827502"/>
    <lineage>
        <taxon>Bacteria</taxon>
        <taxon>Bacillati</taxon>
        <taxon>Bacillota</taxon>
        <taxon>Bacilli</taxon>
        <taxon>Bacillales</taxon>
        <taxon>Bacillaceae</taxon>
        <taxon>Lentibacillus</taxon>
    </lineage>
</organism>
<proteinExistence type="predicted"/>
<sequence length="225" mass="25836">MKNGDFKDQIITYTYPDDIVGTYRTQPIGSLYYMSDPSEIGIRWFETHGISKNYVIEELFDENGYLKPGVLYDAELGIQLKSSPLEMKNNDVHGFSIVIQSEIIKSFAKDLEENTDLIKNTEKSFDNFYDYYIQTLTDIKSKYLRLVGSGNFDKLTGADVEEIFQGYGKMENGVPIIFDIGEYEEILTMLKRGKSDTAEIAFNMNKMGNDFEETDQLLADWLGFK</sequence>
<accession>A0A9W5U1A0</accession>
<keyword evidence="2" id="KW-1185">Reference proteome</keyword>
<evidence type="ECO:0000313" key="2">
    <source>
        <dbReference type="Proteomes" id="UP000621492"/>
    </source>
</evidence>
<comment type="caution">
    <text evidence="1">The sequence shown here is derived from an EMBL/GenBank/DDBJ whole genome shotgun (WGS) entry which is preliminary data.</text>
</comment>
<dbReference type="EMBL" id="BMJD01000059">
    <property type="protein sequence ID" value="GGB60407.1"/>
    <property type="molecule type" value="Genomic_DNA"/>
</dbReference>
<gene>
    <name evidence="1" type="ORF">GCM10011409_42230</name>
</gene>
<reference evidence="1" key="2">
    <citation type="submission" date="2020-09" db="EMBL/GenBank/DDBJ databases">
        <authorList>
            <person name="Sun Q."/>
            <person name="Zhou Y."/>
        </authorList>
    </citation>
    <scope>NUCLEOTIDE SEQUENCE</scope>
    <source>
        <strain evidence="1">CGMCC 1.15454</strain>
    </source>
</reference>
<evidence type="ECO:0000313" key="1">
    <source>
        <dbReference type="EMBL" id="GGB60407.1"/>
    </source>
</evidence>
<dbReference type="Proteomes" id="UP000621492">
    <property type="component" value="Unassembled WGS sequence"/>
</dbReference>
<protein>
    <submittedName>
        <fullName evidence="1">Uncharacterized protein</fullName>
    </submittedName>
</protein>
<dbReference type="AlphaFoldDB" id="A0A9W5U1A0"/>
<reference evidence="1" key="1">
    <citation type="journal article" date="2014" name="Int. J. Syst. Evol. Microbiol.">
        <title>Complete genome sequence of Corynebacterium casei LMG S-19264T (=DSM 44701T), isolated from a smear-ripened cheese.</title>
        <authorList>
            <consortium name="US DOE Joint Genome Institute (JGI-PGF)"/>
            <person name="Walter F."/>
            <person name="Albersmeier A."/>
            <person name="Kalinowski J."/>
            <person name="Ruckert C."/>
        </authorList>
    </citation>
    <scope>NUCLEOTIDE SEQUENCE</scope>
    <source>
        <strain evidence="1">CGMCC 1.15454</strain>
    </source>
</reference>